<comment type="caution">
    <text evidence="1">The sequence shown here is derived from an EMBL/GenBank/DDBJ whole genome shotgun (WGS) entry which is preliminary data.</text>
</comment>
<organism evidence="1 2">
    <name type="scientific">Natronobacillus azotifigens</name>
    <dbReference type="NCBI Taxonomy" id="472978"/>
    <lineage>
        <taxon>Bacteria</taxon>
        <taxon>Bacillati</taxon>
        <taxon>Bacillota</taxon>
        <taxon>Bacilli</taxon>
        <taxon>Bacillales</taxon>
        <taxon>Bacillaceae</taxon>
        <taxon>Natronobacillus</taxon>
    </lineage>
</organism>
<dbReference type="RefSeq" id="WP_268781130.1">
    <property type="nucleotide sequence ID" value="NZ_JAPRAT010000034.1"/>
</dbReference>
<keyword evidence="2" id="KW-1185">Reference proteome</keyword>
<name>A0A9J6RGT7_9BACI</name>
<dbReference type="Proteomes" id="UP001084197">
    <property type="component" value="Unassembled WGS sequence"/>
</dbReference>
<evidence type="ECO:0000313" key="1">
    <source>
        <dbReference type="EMBL" id="MCZ0704361.1"/>
    </source>
</evidence>
<sequence>MAIWLKRLFVVFVTIMTLGFYVPPIDLEPSNDSNAKEVGSEKKQEVDLVDILYDETSSFATYSDTHTITKEEQIALITDQAKVQTLEKLGPRIAEKIDQDFLTEVLPSIEETIENVLADLDQADVKYIEIVENTNPGYGEKIFDLYDMRDGKALAKFHVRRENRPLDGYWFNFHYHEQLDNYETHHTIGEVYWSKNTPPKWMS</sequence>
<proteinExistence type="predicted"/>
<dbReference type="InterPro" id="IPR025616">
    <property type="entry name" value="YpjP"/>
</dbReference>
<reference evidence="1" key="1">
    <citation type="submission" date="2022-11" db="EMBL/GenBank/DDBJ databases">
        <title>WGS of Natronobacillus azotifigens 24KS-1, an anaerobic diazotrophic haloalkaliphile from soda-rich habitats.</title>
        <authorList>
            <person name="Sorokin D.Y."/>
            <person name="Merkel A.Y."/>
        </authorList>
    </citation>
    <scope>NUCLEOTIDE SEQUENCE</scope>
    <source>
        <strain evidence="1">24KS-1</strain>
    </source>
</reference>
<evidence type="ECO:0000313" key="2">
    <source>
        <dbReference type="Proteomes" id="UP001084197"/>
    </source>
</evidence>
<dbReference type="AlphaFoldDB" id="A0A9J6RGT7"/>
<protein>
    <submittedName>
        <fullName evidence="1">YpjP family protein</fullName>
    </submittedName>
</protein>
<accession>A0A9J6RGT7</accession>
<gene>
    <name evidence="1" type="ORF">OWO01_14220</name>
</gene>
<dbReference type="EMBL" id="JAPRAT010000034">
    <property type="protein sequence ID" value="MCZ0704361.1"/>
    <property type="molecule type" value="Genomic_DNA"/>
</dbReference>
<dbReference type="Pfam" id="PF14005">
    <property type="entry name" value="YpjP"/>
    <property type="match status" value="1"/>
</dbReference>